<dbReference type="InterPro" id="IPR000210">
    <property type="entry name" value="BTB/POZ_dom"/>
</dbReference>
<dbReference type="GeneID" id="85356570"/>
<feature type="region of interest" description="Disordered" evidence="1">
    <location>
        <begin position="226"/>
        <end position="257"/>
    </location>
</feature>
<dbReference type="Pfam" id="PF00651">
    <property type="entry name" value="BTB"/>
    <property type="match status" value="1"/>
</dbReference>
<accession>A0AA39KG05</accession>
<dbReference type="InterPro" id="IPR011333">
    <property type="entry name" value="SKP1/BTB/POZ_sf"/>
</dbReference>
<feature type="compositionally biased region" description="Gly residues" evidence="1">
    <location>
        <begin position="247"/>
        <end position="257"/>
    </location>
</feature>
<keyword evidence="4" id="KW-1185">Reference proteome</keyword>
<evidence type="ECO:0000256" key="1">
    <source>
        <dbReference type="SAM" id="MobiDB-lite"/>
    </source>
</evidence>
<evidence type="ECO:0000259" key="2">
    <source>
        <dbReference type="Pfam" id="PF00651"/>
    </source>
</evidence>
<dbReference type="CDD" id="cd18186">
    <property type="entry name" value="BTB_POZ_ZBTB_KLHL-like"/>
    <property type="match status" value="1"/>
</dbReference>
<gene>
    <name evidence="3" type="ORF">EV420DRAFT_1538801</name>
</gene>
<dbReference type="AlphaFoldDB" id="A0AA39KG05"/>
<reference evidence="3" key="1">
    <citation type="submission" date="2023-06" db="EMBL/GenBank/DDBJ databases">
        <authorList>
            <consortium name="Lawrence Berkeley National Laboratory"/>
            <person name="Ahrendt S."/>
            <person name="Sahu N."/>
            <person name="Indic B."/>
            <person name="Wong-Bajracharya J."/>
            <person name="Merenyi Z."/>
            <person name="Ke H.-M."/>
            <person name="Monk M."/>
            <person name="Kocsube S."/>
            <person name="Drula E."/>
            <person name="Lipzen A."/>
            <person name="Balint B."/>
            <person name="Henrissat B."/>
            <person name="Andreopoulos B."/>
            <person name="Martin F.M."/>
            <person name="Harder C.B."/>
            <person name="Rigling D."/>
            <person name="Ford K.L."/>
            <person name="Foster G.D."/>
            <person name="Pangilinan J."/>
            <person name="Papanicolaou A."/>
            <person name="Barry K."/>
            <person name="LaButti K."/>
            <person name="Viragh M."/>
            <person name="Koriabine M."/>
            <person name="Yan M."/>
            <person name="Riley R."/>
            <person name="Champramary S."/>
            <person name="Plett K.L."/>
            <person name="Tsai I.J."/>
            <person name="Slot J."/>
            <person name="Sipos G."/>
            <person name="Plett J."/>
            <person name="Nagy L.G."/>
            <person name="Grigoriev I.V."/>
        </authorList>
    </citation>
    <scope>NUCLEOTIDE SEQUENCE</scope>
    <source>
        <strain evidence="3">CCBAS 213</strain>
    </source>
</reference>
<dbReference type="RefSeq" id="XP_060331417.1">
    <property type="nucleotide sequence ID" value="XM_060473022.1"/>
</dbReference>
<proteinExistence type="predicted"/>
<name>A0AA39KG05_ARMTA</name>
<sequence>MDDQAHSKAHARNKTFYWELITFLVEDQLFKVTRHMFEESSEVFSTMLSLPQGTTSPVDGSDDEHPLVLQGVKSADFENLLKVMVHTGRESVPKLSHNEWLSALKLATMWGMTSIRRMAISEITQLNNMTDVDQVMLGREYAVVDWVMSGYQALTKRKDVISIPDASRLTLSTCLKVWQAQVSILNATASSGFGSAPVDRGPLDDIFASELDEVYQKGIALGDGIRSHNPRFSPQTPPPTASASFGGFSGTGRGRRS</sequence>
<evidence type="ECO:0000313" key="4">
    <source>
        <dbReference type="Proteomes" id="UP001175211"/>
    </source>
</evidence>
<feature type="domain" description="BTB" evidence="2">
    <location>
        <begin position="21"/>
        <end position="120"/>
    </location>
</feature>
<dbReference type="SUPFAM" id="SSF54695">
    <property type="entry name" value="POZ domain"/>
    <property type="match status" value="1"/>
</dbReference>
<comment type="caution">
    <text evidence="3">The sequence shown here is derived from an EMBL/GenBank/DDBJ whole genome shotgun (WGS) entry which is preliminary data.</text>
</comment>
<dbReference type="Proteomes" id="UP001175211">
    <property type="component" value="Unassembled WGS sequence"/>
</dbReference>
<dbReference type="EMBL" id="JAUEPS010000015">
    <property type="protein sequence ID" value="KAK0459191.1"/>
    <property type="molecule type" value="Genomic_DNA"/>
</dbReference>
<dbReference type="Gene3D" id="3.30.710.10">
    <property type="entry name" value="Potassium Channel Kv1.1, Chain A"/>
    <property type="match status" value="1"/>
</dbReference>
<protein>
    <recommendedName>
        <fullName evidence="2">BTB domain-containing protein</fullName>
    </recommendedName>
</protein>
<organism evidence="3 4">
    <name type="scientific">Armillaria tabescens</name>
    <name type="common">Ringless honey mushroom</name>
    <name type="synonym">Agaricus tabescens</name>
    <dbReference type="NCBI Taxonomy" id="1929756"/>
    <lineage>
        <taxon>Eukaryota</taxon>
        <taxon>Fungi</taxon>
        <taxon>Dikarya</taxon>
        <taxon>Basidiomycota</taxon>
        <taxon>Agaricomycotina</taxon>
        <taxon>Agaricomycetes</taxon>
        <taxon>Agaricomycetidae</taxon>
        <taxon>Agaricales</taxon>
        <taxon>Marasmiineae</taxon>
        <taxon>Physalacriaceae</taxon>
        <taxon>Desarmillaria</taxon>
    </lineage>
</organism>
<evidence type="ECO:0000313" key="3">
    <source>
        <dbReference type="EMBL" id="KAK0459191.1"/>
    </source>
</evidence>